<reference evidence="1" key="1">
    <citation type="submission" date="2014-11" db="EMBL/GenBank/DDBJ databases">
        <authorList>
            <person name="Amaro Gonzalez C."/>
        </authorList>
    </citation>
    <scope>NUCLEOTIDE SEQUENCE</scope>
</reference>
<dbReference type="AlphaFoldDB" id="A0A0E9X9Y4"/>
<evidence type="ECO:0000313" key="1">
    <source>
        <dbReference type="EMBL" id="JAH98513.1"/>
    </source>
</evidence>
<organism evidence="1">
    <name type="scientific">Anguilla anguilla</name>
    <name type="common">European freshwater eel</name>
    <name type="synonym">Muraena anguilla</name>
    <dbReference type="NCBI Taxonomy" id="7936"/>
    <lineage>
        <taxon>Eukaryota</taxon>
        <taxon>Metazoa</taxon>
        <taxon>Chordata</taxon>
        <taxon>Craniata</taxon>
        <taxon>Vertebrata</taxon>
        <taxon>Euteleostomi</taxon>
        <taxon>Actinopterygii</taxon>
        <taxon>Neopterygii</taxon>
        <taxon>Teleostei</taxon>
        <taxon>Anguilliformes</taxon>
        <taxon>Anguillidae</taxon>
        <taxon>Anguilla</taxon>
    </lineage>
</organism>
<accession>A0A0E9X9Y4</accession>
<proteinExistence type="predicted"/>
<sequence length="308" mass="33857">MLKMRAKEVREEGSWYCSMFLCFSFSVLPGSSTSMNFITGSSSGLGPATRRMMVYPSPNLFFKCCTLPRQRNRPFTMMAILVHRASHSSMLCEVRTTERRSLYDTVDTVPQSPASFGVHASGGLVQEHHRWASNESHGSGEFAHVPTAVAPSRLIHVLHQAQLADPPLCNLTDLLVGHTAQDGVELQVLAAGQEVIDGVKLGAVAHVLVHLINLRQDALSSQIGLSSRDSRVSRQHLEGARLSSPIHTKQAEALSWRDAHTEAVHGRHGFTLVHLSELSDLQDVRVASSAQDPLPLFGYVLILLTKWQ</sequence>
<reference evidence="1" key="2">
    <citation type="journal article" date="2015" name="Fish Shellfish Immunol.">
        <title>Early steps in the European eel (Anguilla anguilla)-Vibrio vulnificus interaction in the gills: Role of the RtxA13 toxin.</title>
        <authorList>
            <person name="Callol A."/>
            <person name="Pajuelo D."/>
            <person name="Ebbesson L."/>
            <person name="Teles M."/>
            <person name="MacKenzie S."/>
            <person name="Amaro C."/>
        </authorList>
    </citation>
    <scope>NUCLEOTIDE SEQUENCE</scope>
</reference>
<dbReference type="EMBL" id="GBXM01010064">
    <property type="protein sequence ID" value="JAH98513.1"/>
    <property type="molecule type" value="Transcribed_RNA"/>
</dbReference>
<name>A0A0E9X9Y4_ANGAN</name>
<protein>
    <submittedName>
        <fullName evidence="1">Uncharacterized protein</fullName>
    </submittedName>
</protein>